<reference evidence="8 9" key="1">
    <citation type="journal article" date="2014" name="Genome Announc.">
        <title>Draft Genome Sequences of Three Alkaliphilic Bacillus Strains, Bacillus wakoensis JCM 9140T, Bacillus akibai JCM 9157T, and Bacillus hemicellulosilyticus JCM 9152T.</title>
        <authorList>
            <person name="Yuki M."/>
            <person name="Oshima K."/>
            <person name="Suda W."/>
            <person name="Oshida Y."/>
            <person name="Kitamura K."/>
            <person name="Iida T."/>
            <person name="Hattori M."/>
            <person name="Ohkuma M."/>
        </authorList>
    </citation>
    <scope>NUCLEOTIDE SEQUENCE [LARGE SCALE GENOMIC DNA]</scope>
    <source>
        <strain evidence="8 9">JCM 9157</strain>
    </source>
</reference>
<comment type="caution">
    <text evidence="8">The sequence shown here is derived from an EMBL/GenBank/DDBJ whole genome shotgun (WGS) entry which is preliminary data.</text>
</comment>
<evidence type="ECO:0000256" key="4">
    <source>
        <dbReference type="ARBA" id="ARBA00022801"/>
    </source>
</evidence>
<evidence type="ECO:0000256" key="5">
    <source>
        <dbReference type="ARBA" id="ARBA00022833"/>
    </source>
</evidence>
<name>W4QNV2_HALA3</name>
<evidence type="ECO:0000256" key="2">
    <source>
        <dbReference type="ARBA" id="ARBA00022670"/>
    </source>
</evidence>
<dbReference type="SUPFAM" id="SSF51261">
    <property type="entry name" value="Duplicated hybrid motif"/>
    <property type="match status" value="1"/>
</dbReference>
<evidence type="ECO:0000313" key="9">
    <source>
        <dbReference type="Proteomes" id="UP000018896"/>
    </source>
</evidence>
<keyword evidence="4" id="KW-0378">Hydrolase</keyword>
<dbReference type="InterPro" id="IPR016047">
    <property type="entry name" value="M23ase_b-sheet_dom"/>
</dbReference>
<dbReference type="InterPro" id="IPR011055">
    <property type="entry name" value="Dup_hybrid_motif"/>
</dbReference>
<feature type="domain" description="M23ase beta-sheet core" evidence="7">
    <location>
        <begin position="202"/>
        <end position="330"/>
    </location>
</feature>
<organism evidence="8 9">
    <name type="scientific">Halalkalibacter akibai (strain ATCC 43226 / DSM 21942 / CIP 109018 / JCM 9157 / 1139)</name>
    <name type="common">Bacillus akibai</name>
    <dbReference type="NCBI Taxonomy" id="1236973"/>
    <lineage>
        <taxon>Bacteria</taxon>
        <taxon>Bacillati</taxon>
        <taxon>Bacillota</taxon>
        <taxon>Bacilli</taxon>
        <taxon>Bacillales</taxon>
        <taxon>Bacillaceae</taxon>
        <taxon>Halalkalibacter</taxon>
    </lineage>
</organism>
<dbReference type="PANTHER" id="PTHR21666">
    <property type="entry name" value="PEPTIDASE-RELATED"/>
    <property type="match status" value="1"/>
</dbReference>
<dbReference type="EMBL" id="BAUV01000004">
    <property type="protein sequence ID" value="GAE33790.1"/>
    <property type="molecule type" value="Genomic_DNA"/>
</dbReference>
<dbReference type="GO" id="GO:0004222">
    <property type="term" value="F:metalloendopeptidase activity"/>
    <property type="evidence" value="ECO:0007669"/>
    <property type="project" value="TreeGrafter"/>
</dbReference>
<comment type="cofactor">
    <cofactor evidence="1">
        <name>Zn(2+)</name>
        <dbReference type="ChEBI" id="CHEBI:29105"/>
    </cofactor>
</comment>
<evidence type="ECO:0000256" key="1">
    <source>
        <dbReference type="ARBA" id="ARBA00001947"/>
    </source>
</evidence>
<evidence type="ECO:0000313" key="8">
    <source>
        <dbReference type="EMBL" id="GAE33790.1"/>
    </source>
</evidence>
<keyword evidence="9" id="KW-1185">Reference proteome</keyword>
<dbReference type="InterPro" id="IPR050570">
    <property type="entry name" value="Cell_wall_metabolism_enzyme"/>
</dbReference>
<dbReference type="RefSeq" id="WP_035662330.1">
    <property type="nucleotide sequence ID" value="NZ_BAUV01000004.1"/>
</dbReference>
<evidence type="ECO:0000256" key="6">
    <source>
        <dbReference type="ARBA" id="ARBA00023049"/>
    </source>
</evidence>
<dbReference type="OrthoDB" id="30934at2"/>
<keyword evidence="5" id="KW-0862">Zinc</keyword>
<dbReference type="GO" id="GO:0006508">
    <property type="term" value="P:proteolysis"/>
    <property type="evidence" value="ECO:0007669"/>
    <property type="project" value="UniProtKB-KW"/>
</dbReference>
<accession>W4QNV2</accession>
<gene>
    <name evidence="8" type="ORF">JCM9157_815</name>
</gene>
<dbReference type="PANTHER" id="PTHR21666:SF288">
    <property type="entry name" value="CELL DIVISION PROTEIN YTFB"/>
    <property type="match status" value="1"/>
</dbReference>
<dbReference type="AlphaFoldDB" id="W4QNV2"/>
<dbReference type="Proteomes" id="UP000018896">
    <property type="component" value="Unassembled WGS sequence"/>
</dbReference>
<keyword evidence="2" id="KW-0645">Protease</keyword>
<proteinExistence type="predicted"/>
<protein>
    <recommendedName>
        <fullName evidence="7">M23ase beta-sheet core domain-containing protein</fullName>
    </recommendedName>
</protein>
<dbReference type="Pfam" id="PF01551">
    <property type="entry name" value="Peptidase_M23"/>
    <property type="match status" value="1"/>
</dbReference>
<dbReference type="GO" id="GO:0046872">
    <property type="term" value="F:metal ion binding"/>
    <property type="evidence" value="ECO:0007669"/>
    <property type="project" value="UniProtKB-KW"/>
</dbReference>
<keyword evidence="3" id="KW-0479">Metal-binding</keyword>
<dbReference type="eggNOG" id="COG0739">
    <property type="taxonomic scope" value="Bacteria"/>
</dbReference>
<dbReference type="STRING" id="1236973.JCM9157_815"/>
<dbReference type="CDD" id="cd12797">
    <property type="entry name" value="M23_peptidase"/>
    <property type="match status" value="1"/>
</dbReference>
<evidence type="ECO:0000259" key="7">
    <source>
        <dbReference type="Pfam" id="PF01551"/>
    </source>
</evidence>
<sequence length="357" mass="40490">MKKYSILMGILLLAMFSIFYQQEASQKDQGQLTSMNEENSIILLPIKAIEKETHFLLDDFINLVGGTYDYNSVHRTLDLRVNGDTFYFVDGVPVVQKNGEYLVTDAVKMTINEQEHIYLPVSFIEVALGSPVTSQENTISFRHQEEAKQVASYVHSIDIENWDVEKMVEYLAFLEKPIKGAEVSKIPSHLPGAPRAYRNGFHEGIDWYDFASGGGISTNTPVYAMGEGVVVRADQQYEEYASSEDRNQDLTYTAAIGETPEFIFDRLRGRQVWVQYEGGVMNRFAHLHAIPENIQVGTKVDSETVIGYVGNSGTSDAVEQNYSAGLHLHQDLLIYGELFWKYLSQEEVLEVLERIWE</sequence>
<keyword evidence="6" id="KW-0482">Metalloprotease</keyword>
<dbReference type="Gene3D" id="2.70.70.10">
    <property type="entry name" value="Glucose Permease (Domain IIA)"/>
    <property type="match status" value="1"/>
</dbReference>
<evidence type="ECO:0000256" key="3">
    <source>
        <dbReference type="ARBA" id="ARBA00022723"/>
    </source>
</evidence>